<gene>
    <name evidence="2" type="ORF">ISU10_12315</name>
</gene>
<reference evidence="2" key="1">
    <citation type="submission" date="2020-11" db="EMBL/GenBank/DDBJ databases">
        <title>Nocardioides cynanchi sp. nov., isolated from soil of rhizosphere of Cynanchum wilfordii.</title>
        <authorList>
            <person name="Lee J.-S."/>
            <person name="Suh M.K."/>
            <person name="Kim J.-S."/>
        </authorList>
    </citation>
    <scope>NUCLEOTIDE SEQUENCE</scope>
    <source>
        <strain evidence="2">KCTC 19276</strain>
    </source>
</reference>
<organism evidence="2 3">
    <name type="scientific">Nocardioides agariphilus</name>
    <dbReference type="NCBI Taxonomy" id="433664"/>
    <lineage>
        <taxon>Bacteria</taxon>
        <taxon>Bacillati</taxon>
        <taxon>Actinomycetota</taxon>
        <taxon>Actinomycetes</taxon>
        <taxon>Propionibacteriales</taxon>
        <taxon>Nocardioidaceae</taxon>
        <taxon>Nocardioides</taxon>
    </lineage>
</organism>
<dbReference type="RefSeq" id="WP_194696703.1">
    <property type="nucleotide sequence ID" value="NZ_JADKPO010000015.1"/>
</dbReference>
<protein>
    <submittedName>
        <fullName evidence="2">Uncharacterized protein</fullName>
    </submittedName>
</protein>
<dbReference type="AlphaFoldDB" id="A0A930VPC0"/>
<name>A0A930VPC0_9ACTN</name>
<feature type="region of interest" description="Disordered" evidence="1">
    <location>
        <begin position="1"/>
        <end position="44"/>
    </location>
</feature>
<evidence type="ECO:0000313" key="3">
    <source>
        <dbReference type="Proteomes" id="UP000660668"/>
    </source>
</evidence>
<dbReference type="EMBL" id="JADKPO010000015">
    <property type="protein sequence ID" value="MBF4768548.1"/>
    <property type="molecule type" value="Genomic_DNA"/>
</dbReference>
<feature type="compositionally biased region" description="Acidic residues" evidence="1">
    <location>
        <begin position="12"/>
        <end position="22"/>
    </location>
</feature>
<accession>A0A930VPC0</accession>
<comment type="caution">
    <text evidence="2">The sequence shown here is derived from an EMBL/GenBank/DDBJ whole genome shotgun (WGS) entry which is preliminary data.</text>
</comment>
<evidence type="ECO:0000256" key="1">
    <source>
        <dbReference type="SAM" id="MobiDB-lite"/>
    </source>
</evidence>
<keyword evidence="3" id="KW-1185">Reference proteome</keyword>
<proteinExistence type="predicted"/>
<dbReference type="Proteomes" id="UP000660668">
    <property type="component" value="Unassembled WGS sequence"/>
</dbReference>
<evidence type="ECO:0000313" key="2">
    <source>
        <dbReference type="EMBL" id="MBF4768548.1"/>
    </source>
</evidence>
<sequence length="88" mass="9620">MTEAPDVYPEFPADDDPGEPMEQDAQGVEGLSDHLQSSEPVRTGHARVDAVLASLSELDERPVGEHAAIFERAHDELRNALDPDRETA</sequence>